<name>A0A8H6MGB9_9AGAR</name>
<gene>
    <name evidence="2" type="ORF">DFP72DRAFT_841525</name>
</gene>
<keyword evidence="3" id="KW-1185">Reference proteome</keyword>
<evidence type="ECO:0000313" key="2">
    <source>
        <dbReference type="EMBL" id="KAF6763457.1"/>
    </source>
</evidence>
<accession>A0A8H6MGB9</accession>
<reference evidence="2 3" key="1">
    <citation type="submission" date="2020-07" db="EMBL/GenBank/DDBJ databases">
        <title>Comparative genomics of pyrophilous fungi reveals a link between fire events and developmental genes.</title>
        <authorList>
            <consortium name="DOE Joint Genome Institute"/>
            <person name="Steindorff A.S."/>
            <person name="Carver A."/>
            <person name="Calhoun S."/>
            <person name="Stillman K."/>
            <person name="Liu H."/>
            <person name="Lipzen A."/>
            <person name="Pangilinan J."/>
            <person name="Labutti K."/>
            <person name="Bruns T.D."/>
            <person name="Grigoriev I.V."/>
        </authorList>
    </citation>
    <scope>NUCLEOTIDE SEQUENCE [LARGE SCALE GENOMIC DNA]</scope>
    <source>
        <strain evidence="2 3">CBS 144469</strain>
    </source>
</reference>
<organism evidence="2 3">
    <name type="scientific">Ephemerocybe angulata</name>
    <dbReference type="NCBI Taxonomy" id="980116"/>
    <lineage>
        <taxon>Eukaryota</taxon>
        <taxon>Fungi</taxon>
        <taxon>Dikarya</taxon>
        <taxon>Basidiomycota</taxon>
        <taxon>Agaricomycotina</taxon>
        <taxon>Agaricomycetes</taxon>
        <taxon>Agaricomycetidae</taxon>
        <taxon>Agaricales</taxon>
        <taxon>Agaricineae</taxon>
        <taxon>Psathyrellaceae</taxon>
        <taxon>Ephemerocybe</taxon>
    </lineage>
</organism>
<feature type="region of interest" description="Disordered" evidence="1">
    <location>
        <begin position="172"/>
        <end position="201"/>
    </location>
</feature>
<dbReference type="AlphaFoldDB" id="A0A8H6MGB9"/>
<comment type="caution">
    <text evidence="2">The sequence shown here is derived from an EMBL/GenBank/DDBJ whole genome shotgun (WGS) entry which is preliminary data.</text>
</comment>
<feature type="region of interest" description="Disordered" evidence="1">
    <location>
        <begin position="61"/>
        <end position="89"/>
    </location>
</feature>
<protein>
    <submittedName>
        <fullName evidence="2">Uncharacterized protein</fullName>
    </submittedName>
</protein>
<dbReference type="EMBL" id="JACGCI010000006">
    <property type="protein sequence ID" value="KAF6763457.1"/>
    <property type="molecule type" value="Genomic_DNA"/>
</dbReference>
<evidence type="ECO:0000313" key="3">
    <source>
        <dbReference type="Proteomes" id="UP000521943"/>
    </source>
</evidence>
<sequence length="289" mass="31619">MMITLRTVETIGAVYHCLQHFKQFADFLLPLSLVLWTQVHGIGAKRRDEMDMLFSSEGRANPFVSPPHRTLNPSLAGSPNTTSRAPSRLHPDVPTVFSNIFLRINGYHTYRTLVPHFPEAQKSNFRLSRTSLAANAQKASPLPPMTSVGSRSLLQTPGLRNFDSDITAEATTTTTTAHRSIPAALPDTPRPHQMPVPATPTQPREFESQQVARGNSLCRYIAISLLRIPRPSRGALGRTQTNAHATAPTTIKFSSDAAVNEATRQTVDGAAEGGDRSGPLVYIQYGSRK</sequence>
<evidence type="ECO:0000256" key="1">
    <source>
        <dbReference type="SAM" id="MobiDB-lite"/>
    </source>
</evidence>
<feature type="compositionally biased region" description="Polar residues" evidence="1">
    <location>
        <begin position="71"/>
        <end position="85"/>
    </location>
</feature>
<proteinExistence type="predicted"/>
<dbReference type="OrthoDB" id="10626740at2759"/>
<dbReference type="Proteomes" id="UP000521943">
    <property type="component" value="Unassembled WGS sequence"/>
</dbReference>